<dbReference type="GO" id="GO:0080044">
    <property type="term" value="F:quercetin 7-O-glucosyltransferase activity"/>
    <property type="evidence" value="ECO:0007669"/>
    <property type="project" value="TreeGrafter"/>
</dbReference>
<dbReference type="FunFam" id="3.40.50.2000:FF:000060">
    <property type="entry name" value="Glycosyltransferase"/>
    <property type="match status" value="1"/>
</dbReference>
<dbReference type="SUPFAM" id="SSF53756">
    <property type="entry name" value="UDP-Glycosyltransferase/glycogen phosphorylase"/>
    <property type="match status" value="1"/>
</dbReference>
<dbReference type="Gene3D" id="3.40.50.2000">
    <property type="entry name" value="Glycogen Phosphorylase B"/>
    <property type="match status" value="2"/>
</dbReference>
<dbReference type="Pfam" id="PF00201">
    <property type="entry name" value="UDPGT"/>
    <property type="match status" value="1"/>
</dbReference>
<dbReference type="PANTHER" id="PTHR11926">
    <property type="entry name" value="GLUCOSYL/GLUCURONOSYL TRANSFERASES"/>
    <property type="match status" value="1"/>
</dbReference>
<dbReference type="Proteomes" id="UP000195402">
    <property type="component" value="Unassembled WGS sequence"/>
</dbReference>
<proteinExistence type="inferred from homology"/>
<organism evidence="4 5">
    <name type="scientific">Macleaya cordata</name>
    <name type="common">Five-seeded plume-poppy</name>
    <name type="synonym">Bocconia cordata</name>
    <dbReference type="NCBI Taxonomy" id="56857"/>
    <lineage>
        <taxon>Eukaryota</taxon>
        <taxon>Viridiplantae</taxon>
        <taxon>Streptophyta</taxon>
        <taxon>Embryophyta</taxon>
        <taxon>Tracheophyta</taxon>
        <taxon>Spermatophyta</taxon>
        <taxon>Magnoliopsida</taxon>
        <taxon>Ranunculales</taxon>
        <taxon>Papaveraceae</taxon>
        <taxon>Papaveroideae</taxon>
        <taxon>Macleaya</taxon>
    </lineage>
</organism>
<accession>A0A200QIV5</accession>
<evidence type="ECO:0000256" key="1">
    <source>
        <dbReference type="ARBA" id="ARBA00009995"/>
    </source>
</evidence>
<evidence type="ECO:0000313" key="4">
    <source>
        <dbReference type="EMBL" id="OVA10361.1"/>
    </source>
</evidence>
<protein>
    <submittedName>
        <fullName evidence="4">UDP-glucuronosyl/UDP-glucosyltransferase</fullName>
    </submittedName>
</protein>
<dbReference type="InParanoid" id="A0A200QIV5"/>
<dbReference type="PANTHER" id="PTHR11926:SF1464">
    <property type="entry name" value="UDP-GLYCOSYLTRANSFERASE 76B1-LIKE"/>
    <property type="match status" value="1"/>
</dbReference>
<dbReference type="EMBL" id="MVGT01001998">
    <property type="protein sequence ID" value="OVA10361.1"/>
    <property type="molecule type" value="Genomic_DNA"/>
</dbReference>
<dbReference type="OMA" id="DLMHIGK"/>
<dbReference type="InterPro" id="IPR002213">
    <property type="entry name" value="UDP_glucos_trans"/>
</dbReference>
<name>A0A200QIV5_MACCD</name>
<reference evidence="4 5" key="1">
    <citation type="journal article" date="2017" name="Mol. Plant">
        <title>The Genome of Medicinal Plant Macleaya cordata Provides New Insights into Benzylisoquinoline Alkaloids Metabolism.</title>
        <authorList>
            <person name="Liu X."/>
            <person name="Liu Y."/>
            <person name="Huang P."/>
            <person name="Ma Y."/>
            <person name="Qing Z."/>
            <person name="Tang Q."/>
            <person name="Cao H."/>
            <person name="Cheng P."/>
            <person name="Zheng Y."/>
            <person name="Yuan Z."/>
            <person name="Zhou Y."/>
            <person name="Liu J."/>
            <person name="Tang Z."/>
            <person name="Zhuo Y."/>
            <person name="Zhang Y."/>
            <person name="Yu L."/>
            <person name="Huang J."/>
            <person name="Yang P."/>
            <person name="Peng Q."/>
            <person name="Zhang J."/>
            <person name="Jiang W."/>
            <person name="Zhang Z."/>
            <person name="Lin K."/>
            <person name="Ro D.K."/>
            <person name="Chen X."/>
            <person name="Xiong X."/>
            <person name="Shang Y."/>
            <person name="Huang S."/>
            <person name="Zeng J."/>
        </authorList>
    </citation>
    <scope>NUCLEOTIDE SEQUENCE [LARGE SCALE GENOMIC DNA]</scope>
    <source>
        <strain evidence="5">cv. BLH2017</strain>
        <tissue evidence="4">Root</tissue>
    </source>
</reference>
<evidence type="ECO:0000256" key="3">
    <source>
        <dbReference type="SAM" id="MobiDB-lite"/>
    </source>
</evidence>
<feature type="region of interest" description="Disordered" evidence="3">
    <location>
        <begin position="1"/>
        <end position="27"/>
    </location>
</feature>
<evidence type="ECO:0000313" key="5">
    <source>
        <dbReference type="Proteomes" id="UP000195402"/>
    </source>
</evidence>
<comment type="caution">
    <text evidence="4">The sequence shown here is derived from an EMBL/GenBank/DDBJ whole genome shotgun (WGS) entry which is preliminary data.</text>
</comment>
<dbReference type="OrthoDB" id="5835829at2759"/>
<dbReference type="CDD" id="cd03784">
    <property type="entry name" value="GT1_Gtf-like"/>
    <property type="match status" value="1"/>
</dbReference>
<gene>
    <name evidence="4" type="ORF">BVC80_8567g17</name>
</gene>
<dbReference type="GO" id="GO:0080043">
    <property type="term" value="F:quercetin 3-O-glucosyltransferase activity"/>
    <property type="evidence" value="ECO:0007669"/>
    <property type="project" value="TreeGrafter"/>
</dbReference>
<sequence length="517" mass="57880">MNSYDGGDQTDLHDQKQQQQRQQEAEEAAGNKLMMRLQQGGRRLVLFPSPLQGHLNPMLQLATLLHTKGGFSITVVHTRFNSPSPSNYPQFNFEPISDGIISSSSGADQESNITSDFIALITAINVNCVDPFRDCLLRLLSDDHDHIACIIADATMHFTQAVAESLQLPRIILRTSSITSFVAFAAFPLLLQKGYLPMQDSELEKPVRELPPLKVKDLPVVNTKKPKNLYELVAQMIEKARSSSGIIWNSFEQLEQPALDIIRRDFHHIPIFPIGPFHKWSPAAYSSKRSSLLPEDHSCISWLDRQAPRSVVYVSFGSLADMNETELVEMAWGLVNSDQPFLWVVRPGLVNRASSCSSGGGVVAGLLPDGFEEMVTKSGRGCLVKWAPQQQVLAHPAVGGFWTHSGWNSTLESVCEGVPMLCRPFFGDQMVNARFVSEVWKVGFQFENCRHLERGEVERAIRRLMAVHHAQLDDDDEEMRIVRVRVRELKEKADLCVKEGGSSIQSIECLFNLILSF</sequence>
<dbReference type="FunFam" id="3.40.50.2000:FF:000120">
    <property type="entry name" value="UDP-glycosyltransferase 76C1"/>
    <property type="match status" value="1"/>
</dbReference>
<dbReference type="FunCoup" id="A0A200QIV5">
    <property type="interactions" value="270"/>
</dbReference>
<dbReference type="AlphaFoldDB" id="A0A200QIV5"/>
<keyword evidence="5" id="KW-1185">Reference proteome</keyword>
<keyword evidence="2 4" id="KW-0808">Transferase</keyword>
<comment type="similarity">
    <text evidence="1">Belongs to the UDP-glycosyltransferase family.</text>
</comment>
<evidence type="ECO:0000256" key="2">
    <source>
        <dbReference type="ARBA" id="ARBA00022679"/>
    </source>
</evidence>